<proteinExistence type="inferred from homology"/>
<dbReference type="PANTHER" id="PTHR10366">
    <property type="entry name" value="NAD DEPENDENT EPIMERASE/DEHYDRATASE"/>
    <property type="match status" value="1"/>
</dbReference>
<evidence type="ECO:0000256" key="2">
    <source>
        <dbReference type="ARBA" id="ARBA00023445"/>
    </source>
</evidence>
<gene>
    <name evidence="4" type="ORF">L207DRAFT_558324</name>
</gene>
<dbReference type="InterPro" id="IPR036291">
    <property type="entry name" value="NAD(P)-bd_dom_sf"/>
</dbReference>
<dbReference type="InterPro" id="IPR001509">
    <property type="entry name" value="Epimerase_deHydtase"/>
</dbReference>
<comment type="similarity">
    <text evidence="2">Belongs to the NAD(P)-dependent epimerase/dehydratase family. Dihydroflavonol-4-reductase subfamily.</text>
</comment>
<sequence>MSGDLILITGVSGYIGFRTLILALEAGFEIRAVIRKAEQAKKLESHKRIAPFVNNLQFCIIPDLSDTYSYDSHLQGVTGLLHIASPLASETGDYERDIVNPAIKITLAVLNAAHRQSSIKRVVITSSAVTLIPISFMFGPAPPTPDLRLYTASDINTKFSTPYASAMEAYFASKTLSRIATKEFMEKEKPSFEYVNLLPALVFGPNELATNLKELMTSSCGMVMGSLIDLKIPEMIGASVHVDDVARAHIDALKPSVPGNRDYILSSDAPEGIIWDDAKEVVRQSFPEAVESGVLKLQGSMPTRPWRLETRDTEEAFGWKHISLVETVKALVGQYLELVATEKK</sequence>
<evidence type="ECO:0000256" key="1">
    <source>
        <dbReference type="ARBA" id="ARBA00023002"/>
    </source>
</evidence>
<name>A0A2J6R1Z0_HYAVF</name>
<dbReference type="InterPro" id="IPR050425">
    <property type="entry name" value="NAD(P)_dehydrat-like"/>
</dbReference>
<protein>
    <submittedName>
        <fullName evidence="4">Putative 3-beta hydroxysteroid dehydrogenase/isomerase</fullName>
    </submittedName>
</protein>
<keyword evidence="4" id="KW-0413">Isomerase</keyword>
<dbReference type="Pfam" id="PF01370">
    <property type="entry name" value="Epimerase"/>
    <property type="match status" value="1"/>
</dbReference>
<keyword evidence="1" id="KW-0560">Oxidoreductase</keyword>
<dbReference type="STRING" id="1149755.A0A2J6R1Z0"/>
<dbReference type="EMBL" id="KZ613959">
    <property type="protein sequence ID" value="PMD32489.1"/>
    <property type="molecule type" value="Genomic_DNA"/>
</dbReference>
<dbReference type="SUPFAM" id="SSF51735">
    <property type="entry name" value="NAD(P)-binding Rossmann-fold domains"/>
    <property type="match status" value="1"/>
</dbReference>
<feature type="domain" description="NAD-dependent epimerase/dehydratase" evidence="3">
    <location>
        <begin position="6"/>
        <end position="255"/>
    </location>
</feature>
<accession>A0A2J6R1Z0</accession>
<dbReference type="Proteomes" id="UP000235786">
    <property type="component" value="Unassembled WGS sequence"/>
</dbReference>
<dbReference type="PANTHER" id="PTHR10366:SF812">
    <property type="entry name" value="VPS9 DOMAIN-CONTAINING PROTEIN"/>
    <property type="match status" value="1"/>
</dbReference>
<evidence type="ECO:0000313" key="5">
    <source>
        <dbReference type="Proteomes" id="UP000235786"/>
    </source>
</evidence>
<dbReference type="OrthoDB" id="2735536at2759"/>
<evidence type="ECO:0000313" key="4">
    <source>
        <dbReference type="EMBL" id="PMD32489.1"/>
    </source>
</evidence>
<dbReference type="AlphaFoldDB" id="A0A2J6R1Z0"/>
<dbReference type="Gene3D" id="3.40.50.720">
    <property type="entry name" value="NAD(P)-binding Rossmann-like Domain"/>
    <property type="match status" value="1"/>
</dbReference>
<dbReference type="GO" id="GO:0016853">
    <property type="term" value="F:isomerase activity"/>
    <property type="evidence" value="ECO:0007669"/>
    <property type="project" value="UniProtKB-KW"/>
</dbReference>
<dbReference type="GO" id="GO:0016616">
    <property type="term" value="F:oxidoreductase activity, acting on the CH-OH group of donors, NAD or NADP as acceptor"/>
    <property type="evidence" value="ECO:0007669"/>
    <property type="project" value="TreeGrafter"/>
</dbReference>
<keyword evidence="5" id="KW-1185">Reference proteome</keyword>
<reference evidence="4 5" key="1">
    <citation type="submission" date="2016-04" db="EMBL/GenBank/DDBJ databases">
        <title>A degradative enzymes factory behind the ericoid mycorrhizal symbiosis.</title>
        <authorList>
            <consortium name="DOE Joint Genome Institute"/>
            <person name="Martino E."/>
            <person name="Morin E."/>
            <person name="Grelet G."/>
            <person name="Kuo A."/>
            <person name="Kohler A."/>
            <person name="Daghino S."/>
            <person name="Barry K."/>
            <person name="Choi C."/>
            <person name="Cichocki N."/>
            <person name="Clum A."/>
            <person name="Copeland A."/>
            <person name="Hainaut M."/>
            <person name="Haridas S."/>
            <person name="Labutti K."/>
            <person name="Lindquist E."/>
            <person name="Lipzen A."/>
            <person name="Khouja H.-R."/>
            <person name="Murat C."/>
            <person name="Ohm R."/>
            <person name="Olson A."/>
            <person name="Spatafora J."/>
            <person name="Veneault-Fourrey C."/>
            <person name="Henrissat B."/>
            <person name="Grigoriev I."/>
            <person name="Martin F."/>
            <person name="Perotto S."/>
        </authorList>
    </citation>
    <scope>NUCLEOTIDE SEQUENCE [LARGE SCALE GENOMIC DNA]</scope>
    <source>
        <strain evidence="4 5">F</strain>
    </source>
</reference>
<organism evidence="4 5">
    <name type="scientific">Hyaloscypha variabilis (strain UAMH 11265 / GT02V1 / F)</name>
    <name type="common">Meliniomyces variabilis</name>
    <dbReference type="NCBI Taxonomy" id="1149755"/>
    <lineage>
        <taxon>Eukaryota</taxon>
        <taxon>Fungi</taxon>
        <taxon>Dikarya</taxon>
        <taxon>Ascomycota</taxon>
        <taxon>Pezizomycotina</taxon>
        <taxon>Leotiomycetes</taxon>
        <taxon>Helotiales</taxon>
        <taxon>Hyaloscyphaceae</taxon>
        <taxon>Hyaloscypha</taxon>
        <taxon>Hyaloscypha variabilis</taxon>
    </lineage>
</organism>
<evidence type="ECO:0000259" key="3">
    <source>
        <dbReference type="Pfam" id="PF01370"/>
    </source>
</evidence>